<keyword evidence="4" id="KW-1185">Reference proteome</keyword>
<evidence type="ECO:0000313" key="4">
    <source>
        <dbReference type="Proteomes" id="UP000085678"/>
    </source>
</evidence>
<dbReference type="PANTHER" id="PTHR11675:SF119">
    <property type="entry name" value="POLYPEPTIDE N-ACETYLGALACTOSAMINYLTRANSFERASE 2"/>
    <property type="match status" value="1"/>
</dbReference>
<dbReference type="PANTHER" id="PTHR11675">
    <property type="entry name" value="N-ACETYLGALACTOSAMINYLTRANSFERASE"/>
    <property type="match status" value="1"/>
</dbReference>
<dbReference type="SUPFAM" id="SSF53448">
    <property type="entry name" value="Nucleotide-diphospho-sugar transferases"/>
    <property type="match status" value="1"/>
</dbReference>
<keyword evidence="2" id="KW-0472">Membrane</keyword>
<dbReference type="InterPro" id="IPR029044">
    <property type="entry name" value="Nucleotide-diphossugar_trans"/>
</dbReference>
<dbReference type="AlphaFoldDB" id="A0A1S3IUN4"/>
<gene>
    <name evidence="5 6" type="primary">LOC106167090</name>
</gene>
<accession>A0A1S3IUN4</accession>
<dbReference type="PROSITE" id="PS50231">
    <property type="entry name" value="RICIN_B_LECTIN"/>
    <property type="match status" value="1"/>
</dbReference>
<evidence type="ECO:0000256" key="1">
    <source>
        <dbReference type="ARBA" id="ARBA00023157"/>
    </source>
</evidence>
<dbReference type="Pfam" id="PF00535">
    <property type="entry name" value="Glycos_transf_2"/>
    <property type="match status" value="1"/>
</dbReference>
<dbReference type="OrthoDB" id="9982049at2759"/>
<feature type="transmembrane region" description="Helical" evidence="2">
    <location>
        <begin position="16"/>
        <end position="38"/>
    </location>
</feature>
<organism evidence="4 6">
    <name type="scientific">Lingula anatina</name>
    <name type="common">Brachiopod</name>
    <name type="synonym">Lingula unguis</name>
    <dbReference type="NCBI Taxonomy" id="7574"/>
    <lineage>
        <taxon>Eukaryota</taxon>
        <taxon>Metazoa</taxon>
        <taxon>Spiralia</taxon>
        <taxon>Lophotrochozoa</taxon>
        <taxon>Brachiopoda</taxon>
        <taxon>Linguliformea</taxon>
        <taxon>Lingulata</taxon>
        <taxon>Lingulida</taxon>
        <taxon>Linguloidea</taxon>
        <taxon>Lingulidae</taxon>
        <taxon>Lingula</taxon>
    </lineage>
</organism>
<evidence type="ECO:0000259" key="3">
    <source>
        <dbReference type="Pfam" id="PF00535"/>
    </source>
</evidence>
<dbReference type="RefSeq" id="XP_013401249.1">
    <property type="nucleotide sequence ID" value="XM_013545795.1"/>
</dbReference>
<keyword evidence="1" id="KW-1015">Disulfide bond</keyword>
<evidence type="ECO:0000256" key="2">
    <source>
        <dbReference type="SAM" id="Phobius"/>
    </source>
</evidence>
<keyword evidence="2" id="KW-1133">Transmembrane helix</keyword>
<sequence length="602" mass="68616">MAGVATGMKLGATKPMIYYFPGMLILVFMMTVFEVGVLKNTLSLKIQATSIDRPTYLELDVVTMETLSRHLRHIMETETRMEINDLIGQNSLNVKESHKSGISRNIPDTRPESCTTIEYSIENLPYVSVIIPFHNELSTVILRTAHSILMRTPSSLLKEIILVDDASTHDYLKTPLETYISTLSPKIKLLRLPERSGLIRARLHGARLATAEVLFFLDAHCEVNTHWLEPLLLELSKDRDVLIVPAIDRIDAHTMEYSAMDRAYRGTFAWDLEYTWQIVPNKQNQMLTENSPIFSPTTVGCAMLIAKEYFYHIGAFDSEMNIWGGENIGISFRTWLCGHGIKIVPCSRVGHVFRPRLPYKNFTYHVLHQNLRRVAEAWMGDYKKYFYLSTKNVTLGAEEKRTLRARQRLAERCRARTGRDFEWYLSHVATDIIIPPDGAVHFGQVKNIASQGCLTVSDIGHFTVAECAHFTKSQQFALDSTGRLIYQDKFLITRKNPSASFGLTVVDAPIKNYATEELGKWYLDTETPAFIQQLRTGRIKTPVGRLRLQLKGVPAASSCLTQLTADHTSGEQYVDLHQCEEKQVFQYWQFYHHVHGADAMFN</sequence>
<dbReference type="GO" id="GO:0004653">
    <property type="term" value="F:polypeptide N-acetylgalactosaminyltransferase activity"/>
    <property type="evidence" value="ECO:0007669"/>
    <property type="project" value="TreeGrafter"/>
</dbReference>
<dbReference type="KEGG" id="lak:106167090"/>
<dbReference type="Proteomes" id="UP000085678">
    <property type="component" value="Unplaced"/>
</dbReference>
<protein>
    <submittedName>
        <fullName evidence="5">Polypeptide N-acetylgalactosaminyltransferase 13 isoform X1</fullName>
    </submittedName>
    <submittedName>
        <fullName evidence="6">Polypeptide N-acetylgalactosaminyltransferase 13 isoform X2</fullName>
    </submittedName>
</protein>
<name>A0A1S3IUN4_LINAN</name>
<dbReference type="OMA" id="IMETETR"/>
<evidence type="ECO:0000313" key="6">
    <source>
        <dbReference type="RefSeq" id="XP_013401249.1"/>
    </source>
</evidence>
<dbReference type="RefSeq" id="XP_013401248.1">
    <property type="nucleotide sequence ID" value="XM_013545794.1"/>
</dbReference>
<evidence type="ECO:0000313" key="5">
    <source>
        <dbReference type="RefSeq" id="XP_013401248.1"/>
    </source>
</evidence>
<proteinExistence type="predicted"/>
<keyword evidence="2" id="KW-0812">Transmembrane</keyword>
<dbReference type="Gene3D" id="3.90.550.10">
    <property type="entry name" value="Spore Coat Polysaccharide Biosynthesis Protein SpsA, Chain A"/>
    <property type="match status" value="1"/>
</dbReference>
<reference evidence="5 6" key="1">
    <citation type="submission" date="2025-04" db="UniProtKB">
        <authorList>
            <consortium name="RefSeq"/>
        </authorList>
    </citation>
    <scope>IDENTIFICATION</scope>
    <source>
        <tissue evidence="5 6">Gonads</tissue>
    </source>
</reference>
<dbReference type="InterPro" id="IPR001173">
    <property type="entry name" value="Glyco_trans_2-like"/>
</dbReference>
<dbReference type="GeneID" id="106167090"/>
<dbReference type="STRING" id="7574.A0A1S3IUN4"/>
<dbReference type="GO" id="GO:0006493">
    <property type="term" value="P:protein O-linked glycosylation"/>
    <property type="evidence" value="ECO:0007669"/>
    <property type="project" value="TreeGrafter"/>
</dbReference>
<dbReference type="GO" id="GO:0005794">
    <property type="term" value="C:Golgi apparatus"/>
    <property type="evidence" value="ECO:0007669"/>
    <property type="project" value="TreeGrafter"/>
</dbReference>
<feature type="domain" description="Glycosyltransferase 2-like" evidence="3">
    <location>
        <begin position="128"/>
        <end position="294"/>
    </location>
</feature>